<reference evidence="2 3" key="1">
    <citation type="submission" date="2020-08" db="EMBL/GenBank/DDBJ databases">
        <title>Genomic Encyclopedia of Type Strains, Phase IV (KMG-IV): sequencing the most valuable type-strain genomes for metagenomic binning, comparative biology and taxonomic classification.</title>
        <authorList>
            <person name="Goeker M."/>
        </authorList>
    </citation>
    <scope>NUCLEOTIDE SEQUENCE [LARGE SCALE GENOMIC DNA]</scope>
    <source>
        <strain evidence="2 3">DSM 25622</strain>
    </source>
</reference>
<dbReference type="RefSeq" id="WP_184515286.1">
    <property type="nucleotide sequence ID" value="NZ_JACIJD010000005.1"/>
</dbReference>
<organism evidence="2 3">
    <name type="scientific">Muricoccus pecuniae</name>
    <dbReference type="NCBI Taxonomy" id="693023"/>
    <lineage>
        <taxon>Bacteria</taxon>
        <taxon>Pseudomonadati</taxon>
        <taxon>Pseudomonadota</taxon>
        <taxon>Alphaproteobacteria</taxon>
        <taxon>Acetobacterales</taxon>
        <taxon>Roseomonadaceae</taxon>
        <taxon>Muricoccus</taxon>
    </lineage>
</organism>
<feature type="region of interest" description="Disordered" evidence="1">
    <location>
        <begin position="47"/>
        <end position="76"/>
    </location>
</feature>
<keyword evidence="2" id="KW-0966">Cell projection</keyword>
<evidence type="ECO:0000256" key="1">
    <source>
        <dbReference type="SAM" id="MobiDB-lite"/>
    </source>
</evidence>
<dbReference type="EMBL" id="JACIJD010000005">
    <property type="protein sequence ID" value="MBB5693321.1"/>
    <property type="molecule type" value="Genomic_DNA"/>
</dbReference>
<feature type="compositionally biased region" description="Pro residues" evidence="1">
    <location>
        <begin position="64"/>
        <end position="74"/>
    </location>
</feature>
<evidence type="ECO:0000313" key="3">
    <source>
        <dbReference type="Proteomes" id="UP000580654"/>
    </source>
</evidence>
<keyword evidence="3" id="KW-1185">Reference proteome</keyword>
<comment type="caution">
    <text evidence="2">The sequence shown here is derived from an EMBL/GenBank/DDBJ whole genome shotgun (WGS) entry which is preliminary data.</text>
</comment>
<gene>
    <name evidence="2" type="ORF">FHS87_001350</name>
</gene>
<protein>
    <submittedName>
        <fullName evidence="2">Flagellar motility protein MotE (MotC chaperone)</fullName>
    </submittedName>
</protein>
<proteinExistence type="predicted"/>
<dbReference type="Proteomes" id="UP000580654">
    <property type="component" value="Unassembled WGS sequence"/>
</dbReference>
<sequence length="212" mass="22961">MEKARKAVPGRPRLLPAILFACVGLALVKAHALWQALPGEGGIVASAAASAPPPAPAPAQSAPQPQPAPAPPDPVDQAERALLGRLRERRTEIEARETALAAREAVLAAAERRLTARLEEMAALKARLEELDRGRGEREEAGWRGLVKTYETMRPRDAATVFDDLEMPVLVQIVNRMREAKAAPVIGAMRPDRARSLTAELARLRATENRTD</sequence>
<keyword evidence="2" id="KW-0282">Flagellum</keyword>
<keyword evidence="2" id="KW-0969">Cilium</keyword>
<evidence type="ECO:0000313" key="2">
    <source>
        <dbReference type="EMBL" id="MBB5693321.1"/>
    </source>
</evidence>
<name>A0A840YB92_9PROT</name>
<accession>A0A840YB92</accession>
<dbReference type="AlphaFoldDB" id="A0A840YB92"/>